<dbReference type="EMBL" id="KZ824569">
    <property type="protein sequence ID" value="RAK85019.1"/>
    <property type="molecule type" value="Genomic_DNA"/>
</dbReference>
<evidence type="ECO:0000313" key="2">
    <source>
        <dbReference type="Proteomes" id="UP000249748"/>
    </source>
</evidence>
<accession>A0ACD1I404</accession>
<evidence type="ECO:0000313" key="1">
    <source>
        <dbReference type="EMBL" id="RAK85019.1"/>
    </source>
</evidence>
<dbReference type="Proteomes" id="UP000249748">
    <property type="component" value="Unassembled WGS sequence"/>
</dbReference>
<keyword evidence="2" id="KW-1185">Reference proteome</keyword>
<sequence length="263" mass="29405">MAQWVTTCLGMTMRTSHDKRIQLFDHIFHVTVKIVLWPVSFVCAWYLPQIHSLSCILSDFEFTVLGIPPQHETETVQHIAYPEGRMVGSVPSSFLDFGRSTEHDPGEPLHRQTSSHRPSSGFPVAHRPLATSPMICVSSRAAGPPVPHTHGDEFFKGSSTCRSTREPTGVEHSFPVDRVKRPSKLRHCMAARTGKVAGEKVPFRCLATEIVGNEGRPLDVGSARKVSRKKGYPAARPVRLVREVPKEIRSLDRKCSRHRSTKD</sequence>
<proteinExistence type="predicted"/>
<reference evidence="1" key="1">
    <citation type="submission" date="2018-02" db="EMBL/GenBank/DDBJ databases">
        <title>The genomes of Aspergillus section Nigri reveals drivers in fungal speciation.</title>
        <authorList>
            <consortium name="DOE Joint Genome Institute"/>
            <person name="Vesth T.C."/>
            <person name="Nybo J."/>
            <person name="Theobald S."/>
            <person name="Brandl J."/>
            <person name="Frisvad J.C."/>
            <person name="Nielsen K.F."/>
            <person name="Lyhne E.K."/>
            <person name="Kogle M.E."/>
            <person name="Kuo A."/>
            <person name="Riley R."/>
            <person name="Clum A."/>
            <person name="Nolan M."/>
            <person name="Lipzen A."/>
            <person name="Salamov A."/>
            <person name="Henrissat B."/>
            <person name="Wiebenga A."/>
            <person name="De vries R.P."/>
            <person name="Grigoriev I.V."/>
            <person name="Mortensen U.H."/>
            <person name="Andersen M.R."/>
            <person name="Baker S.E."/>
        </authorList>
    </citation>
    <scope>NUCLEOTIDE SEQUENCE</scope>
    <source>
        <strain evidence="1">CBS 115574</strain>
    </source>
</reference>
<gene>
    <name evidence="1" type="ORF">BO79DRAFT_231942</name>
</gene>
<organism evidence="1 2">
    <name type="scientific">Aspergillus costaricaensis CBS 115574</name>
    <dbReference type="NCBI Taxonomy" id="1448317"/>
    <lineage>
        <taxon>Eukaryota</taxon>
        <taxon>Fungi</taxon>
        <taxon>Dikarya</taxon>
        <taxon>Ascomycota</taxon>
        <taxon>Pezizomycotina</taxon>
        <taxon>Eurotiomycetes</taxon>
        <taxon>Eurotiomycetidae</taxon>
        <taxon>Eurotiales</taxon>
        <taxon>Aspergillaceae</taxon>
        <taxon>Aspergillus</taxon>
        <taxon>Aspergillus subgen. Circumdati</taxon>
    </lineage>
</organism>
<protein>
    <submittedName>
        <fullName evidence="1">Uncharacterized protein</fullName>
    </submittedName>
</protein>
<name>A0ACD1I404_9EURO</name>